<evidence type="ECO:0000259" key="3">
    <source>
        <dbReference type="PROSITE" id="PS50042"/>
    </source>
</evidence>
<dbReference type="CDD" id="cd05401">
    <property type="entry name" value="NT_GlnE_GlnD_like"/>
    <property type="match status" value="1"/>
</dbReference>
<dbReference type="InterPro" id="IPR018490">
    <property type="entry name" value="cNMP-bd_dom_sf"/>
</dbReference>
<evidence type="ECO:0000259" key="4">
    <source>
        <dbReference type="PROSITE" id="PS51371"/>
    </source>
</evidence>
<dbReference type="GO" id="GO:0008773">
    <property type="term" value="F:[protein-PII] uridylyltransferase activity"/>
    <property type="evidence" value="ECO:0007669"/>
    <property type="project" value="InterPro"/>
</dbReference>
<dbReference type="AlphaFoldDB" id="A0A5N3S8Y2"/>
<dbReference type="PROSITE" id="PS51371">
    <property type="entry name" value="CBS"/>
    <property type="match status" value="2"/>
</dbReference>
<sequence length="620" mass="70039">MPDTLLPNITQFLMRIDPFDQLPQALCEKIARQIEIVYYAANETIADLSVTEKSLYIICKGSIEQREDDDTLRARLGREDMFGFTLINSENADVLPYRSIALTSTLLYVVPYRAIVDVLEAYPQYAALFAKQAEKRLDSALKVVWSDKDKGLFVKSVAEVASSKVAIVDVSTSIQDVAIEMHQVSRAPCAVVLKDGNIVGLITDRDMTRRVVARNFDVNLPVSEVMTKNPLTVQPDSLVLEAVSLMMSNDVRNLPIVEEGKVTGLLTTSDLVHNHRMQAVFLIQKVRYAKSLLELTSLQNERRAIFEALIEGGVSPSSTGQVMSLIMDAFTKRLIQLFIEEHGNAPCQFSWMVAGSHARNELHLLSDQDNALILSDEVKEHELPYFDSLAKYVCEGLDLCGYPLCSGNYMATNKRWCQPVSMWEHYYRKWTKNPEYERLLNITVFLEMRSVFGEADYVDQLRACLHTNISNNREFLLMLVREATKTQPPLGIFNKLVLEKTGSNAKTLNIKKFAINLIIDLARIYGLMAHCESSGTEARFKAALTKGVLSEGAYKDIMSAFRFIQSYRLSHQLHCLKSGLELNNNIDPDVFGSFERKHLKDAFRLISQLQSLVKLRVGVR</sequence>
<dbReference type="SMART" id="SM00116">
    <property type="entry name" value="CBS"/>
    <property type="match status" value="2"/>
</dbReference>
<dbReference type="EMBL" id="VXDD01000001">
    <property type="protein sequence ID" value="KAB0303284.1"/>
    <property type="molecule type" value="Genomic_DNA"/>
</dbReference>
<feature type="domain" description="CBS" evidence="4">
    <location>
        <begin position="161"/>
        <end position="218"/>
    </location>
</feature>
<dbReference type="Pfam" id="PF03445">
    <property type="entry name" value="DUF294"/>
    <property type="match status" value="1"/>
</dbReference>
<dbReference type="InterPro" id="IPR000644">
    <property type="entry name" value="CBS_dom"/>
</dbReference>
<feature type="domain" description="Cyclic nucleotide-binding" evidence="3">
    <location>
        <begin position="18"/>
        <end position="83"/>
    </location>
</feature>
<dbReference type="SUPFAM" id="SSF54631">
    <property type="entry name" value="CBS-domain pair"/>
    <property type="match status" value="1"/>
</dbReference>
<dbReference type="Gene3D" id="2.60.120.10">
    <property type="entry name" value="Jelly Rolls"/>
    <property type="match status" value="1"/>
</dbReference>
<keyword evidence="2" id="KW-0129">CBS domain</keyword>
<accession>A0A5N3S8Y2</accession>
<comment type="caution">
    <text evidence="5">The sequence shown here is derived from an EMBL/GenBank/DDBJ whole genome shotgun (WGS) entry which is preliminary data.</text>
</comment>
<dbReference type="RefSeq" id="WP_150894047.1">
    <property type="nucleotide sequence ID" value="NZ_VXDD01000001.1"/>
</dbReference>
<proteinExistence type="predicted"/>
<evidence type="ECO:0000256" key="1">
    <source>
        <dbReference type="ARBA" id="ARBA00022737"/>
    </source>
</evidence>
<dbReference type="InterPro" id="IPR000595">
    <property type="entry name" value="cNMP-bd_dom"/>
</dbReference>
<protein>
    <submittedName>
        <fullName evidence="5">CBS domain-containing protein</fullName>
    </submittedName>
</protein>
<name>A0A5N3S8Y2_9VIBR</name>
<dbReference type="InterPro" id="IPR014710">
    <property type="entry name" value="RmlC-like_jellyroll"/>
</dbReference>
<dbReference type="PROSITE" id="PS50042">
    <property type="entry name" value="CNMP_BINDING_3"/>
    <property type="match status" value="1"/>
</dbReference>
<dbReference type="InterPro" id="IPR018821">
    <property type="entry name" value="DUF294_put_nucleoTrafse_sb-bd"/>
</dbReference>
<reference evidence="5 6" key="1">
    <citation type="submission" date="2019-09" db="EMBL/GenBank/DDBJ databases">
        <title>Vibrio Fortis S7-72.</title>
        <authorList>
            <person name="Das S.K."/>
        </authorList>
    </citation>
    <scope>NUCLEOTIDE SEQUENCE [LARGE SCALE GENOMIC DNA]</scope>
    <source>
        <strain evidence="5 6">S7-72</strain>
    </source>
</reference>
<dbReference type="InterPro" id="IPR005105">
    <property type="entry name" value="GlnD_Uridyltrans_N"/>
</dbReference>
<dbReference type="Gene3D" id="3.10.580.10">
    <property type="entry name" value="CBS-domain"/>
    <property type="match status" value="1"/>
</dbReference>
<organism evidence="5 6">
    <name type="scientific">Vibrio fortis</name>
    <dbReference type="NCBI Taxonomy" id="212667"/>
    <lineage>
        <taxon>Bacteria</taxon>
        <taxon>Pseudomonadati</taxon>
        <taxon>Pseudomonadota</taxon>
        <taxon>Gammaproteobacteria</taxon>
        <taxon>Vibrionales</taxon>
        <taxon>Vibrionaceae</taxon>
        <taxon>Vibrio</taxon>
    </lineage>
</organism>
<dbReference type="PANTHER" id="PTHR48108">
    <property type="entry name" value="CBS DOMAIN-CONTAINING PROTEIN CBSX2, CHLOROPLASTIC"/>
    <property type="match status" value="1"/>
</dbReference>
<evidence type="ECO:0000313" key="6">
    <source>
        <dbReference type="Proteomes" id="UP000326687"/>
    </source>
</evidence>
<dbReference type="Pfam" id="PF10335">
    <property type="entry name" value="DUF294_C"/>
    <property type="match status" value="1"/>
</dbReference>
<dbReference type="SUPFAM" id="SSF51206">
    <property type="entry name" value="cAMP-binding domain-like"/>
    <property type="match status" value="1"/>
</dbReference>
<evidence type="ECO:0000256" key="2">
    <source>
        <dbReference type="PROSITE-ProRule" id="PRU00703"/>
    </source>
</evidence>
<dbReference type="PANTHER" id="PTHR48108:SF26">
    <property type="entry name" value="CBS DOMAIN-CONTAINING PROTEIN DDB_G0289609"/>
    <property type="match status" value="1"/>
</dbReference>
<feature type="domain" description="CBS" evidence="4">
    <location>
        <begin position="226"/>
        <end position="282"/>
    </location>
</feature>
<gene>
    <name evidence="5" type="ORF">F2Z80_04605</name>
</gene>
<dbReference type="Pfam" id="PF00571">
    <property type="entry name" value="CBS"/>
    <property type="match status" value="2"/>
</dbReference>
<dbReference type="Proteomes" id="UP000326687">
    <property type="component" value="Unassembled WGS sequence"/>
</dbReference>
<evidence type="ECO:0000313" key="5">
    <source>
        <dbReference type="EMBL" id="KAB0303284.1"/>
    </source>
</evidence>
<dbReference type="CDD" id="cd00038">
    <property type="entry name" value="CAP_ED"/>
    <property type="match status" value="1"/>
</dbReference>
<dbReference type="InterPro" id="IPR051462">
    <property type="entry name" value="CBS_domain-containing"/>
</dbReference>
<keyword evidence="1" id="KW-0677">Repeat</keyword>
<dbReference type="InterPro" id="IPR046342">
    <property type="entry name" value="CBS_dom_sf"/>
</dbReference>